<organism evidence="2 3">
    <name type="scientific">Araneus ventricosus</name>
    <name type="common">Orbweaver spider</name>
    <name type="synonym">Epeira ventricosa</name>
    <dbReference type="NCBI Taxonomy" id="182803"/>
    <lineage>
        <taxon>Eukaryota</taxon>
        <taxon>Metazoa</taxon>
        <taxon>Ecdysozoa</taxon>
        <taxon>Arthropoda</taxon>
        <taxon>Chelicerata</taxon>
        <taxon>Arachnida</taxon>
        <taxon>Araneae</taxon>
        <taxon>Araneomorphae</taxon>
        <taxon>Entelegynae</taxon>
        <taxon>Araneoidea</taxon>
        <taxon>Araneidae</taxon>
        <taxon>Araneus</taxon>
    </lineage>
</organism>
<dbReference type="PANTHER" id="PTHR24559">
    <property type="entry name" value="TRANSPOSON TY3-I GAG-POL POLYPROTEIN"/>
    <property type="match status" value="1"/>
</dbReference>
<keyword evidence="3" id="KW-1185">Reference proteome</keyword>
<dbReference type="OrthoDB" id="6432507at2759"/>
<dbReference type="InterPro" id="IPR043128">
    <property type="entry name" value="Rev_trsase/Diguanyl_cyclase"/>
</dbReference>
<feature type="domain" description="Reverse transcriptase" evidence="1">
    <location>
        <begin position="63"/>
        <end position="127"/>
    </location>
</feature>
<evidence type="ECO:0000313" key="3">
    <source>
        <dbReference type="Proteomes" id="UP000499080"/>
    </source>
</evidence>
<dbReference type="Gene3D" id="3.30.70.270">
    <property type="match status" value="1"/>
</dbReference>
<dbReference type="AlphaFoldDB" id="A0A4Y2GBS3"/>
<dbReference type="Pfam" id="PF00078">
    <property type="entry name" value="RVT_1"/>
    <property type="match status" value="1"/>
</dbReference>
<dbReference type="SUPFAM" id="SSF56672">
    <property type="entry name" value="DNA/RNA polymerases"/>
    <property type="match status" value="1"/>
</dbReference>
<evidence type="ECO:0000259" key="1">
    <source>
        <dbReference type="Pfam" id="PF00078"/>
    </source>
</evidence>
<dbReference type="InterPro" id="IPR000477">
    <property type="entry name" value="RT_dom"/>
</dbReference>
<comment type="caution">
    <text evidence="2">The sequence shown here is derived from an EMBL/GenBank/DDBJ whole genome shotgun (WGS) entry which is preliminary data.</text>
</comment>
<sequence length="145" mass="16426">MRGEPTLYIEHGIDTQNHPPVAVPLYRVSPARKDILNDEINRLLNERIIEPCESPYAAPVVLVPKPIGSFRLCIDYRKLNSVTKTDAYPLPRIDDLLQITKHTQYMSTIDLKAGYHQMNVTVSDETKRLSPVLSALIDLFACPLE</sequence>
<protein>
    <submittedName>
        <fullName evidence="2">Transposon Ty3-I Gag-Pol polyprotein</fullName>
    </submittedName>
</protein>
<dbReference type="PANTHER" id="PTHR24559:SF454">
    <property type="entry name" value="RIBONUCLEASE H"/>
    <property type="match status" value="1"/>
</dbReference>
<dbReference type="InterPro" id="IPR053134">
    <property type="entry name" value="RNA-dir_DNA_polymerase"/>
</dbReference>
<evidence type="ECO:0000313" key="2">
    <source>
        <dbReference type="EMBL" id="GBM50821.1"/>
    </source>
</evidence>
<dbReference type="Gene3D" id="3.10.10.10">
    <property type="entry name" value="HIV Type 1 Reverse Transcriptase, subunit A, domain 1"/>
    <property type="match status" value="1"/>
</dbReference>
<dbReference type="InterPro" id="IPR043502">
    <property type="entry name" value="DNA/RNA_pol_sf"/>
</dbReference>
<gene>
    <name evidence="2" type="primary">TY3B-I_75</name>
    <name evidence="2" type="ORF">AVEN_140933_1</name>
</gene>
<dbReference type="GO" id="GO:0071897">
    <property type="term" value="P:DNA biosynthetic process"/>
    <property type="evidence" value="ECO:0007669"/>
    <property type="project" value="UniProtKB-ARBA"/>
</dbReference>
<accession>A0A4Y2GBS3</accession>
<reference evidence="2 3" key="1">
    <citation type="journal article" date="2019" name="Sci. Rep.">
        <title>Orb-weaving spider Araneus ventricosus genome elucidates the spidroin gene catalogue.</title>
        <authorList>
            <person name="Kono N."/>
            <person name="Nakamura H."/>
            <person name="Ohtoshi R."/>
            <person name="Moran D.A.P."/>
            <person name="Shinohara A."/>
            <person name="Yoshida Y."/>
            <person name="Fujiwara M."/>
            <person name="Mori M."/>
            <person name="Tomita M."/>
            <person name="Arakawa K."/>
        </authorList>
    </citation>
    <scope>NUCLEOTIDE SEQUENCE [LARGE SCALE GENOMIC DNA]</scope>
</reference>
<dbReference type="CDD" id="cd01647">
    <property type="entry name" value="RT_LTR"/>
    <property type="match status" value="1"/>
</dbReference>
<proteinExistence type="predicted"/>
<dbReference type="EMBL" id="BGPR01001312">
    <property type="protein sequence ID" value="GBM50821.1"/>
    <property type="molecule type" value="Genomic_DNA"/>
</dbReference>
<name>A0A4Y2GBS3_ARAVE</name>
<dbReference type="Proteomes" id="UP000499080">
    <property type="component" value="Unassembled WGS sequence"/>
</dbReference>